<feature type="domain" description="X-Tfes XVIPCD" evidence="3">
    <location>
        <begin position="386"/>
        <end position="482"/>
    </location>
</feature>
<dbReference type="EMBL" id="JBHSMM010000001">
    <property type="protein sequence ID" value="MFC5439858.1"/>
    <property type="molecule type" value="Genomic_DNA"/>
</dbReference>
<sequence length="513" mass="55619">MSEREFSGGDAFAPTSMEYRVCQIMMKSELRGGLGAYEMGNAGAAQSGPSFGPFQYDIGANQDGRHLLESIAEIATDEKGRRIISEHDLQIIQGHFYKPFNEFTGADNTLYEQMKPKLDAAIGSDAGVKAIDADFVPTVRQKVASMNAVVDGMPAGANQAFMQRNDAAKLILVDTRNQYGAAVNSGLEKFISMTSADPAMDMPGRTRGTTVKVEGAFGLDDIVRYKLETAYGQTDRGAKDVLRRISHCIEAAGVENIKTGLSDEEAQFFKSGLETYLRNHGRNAHMLDAPELSALAELGDRKPPLKLGSRGNEVKALQQDLAELGYKHDDLPPKVDGAFGPTTQGIVRIFQRDHGLDPDGVVGTKTAEALRQATLQRSAPITTFGDPQHPGHTIFQQALAGISRLDTARGRTPDMASYNLSGALTVAARREGLEQIDHVLLSEDAMRVFAVQGDFNSPLRRFTDVEVVNGMNTPLTQSSSDWLRLNPQMPSVQASTPATPEADVQMSQPPIPH</sequence>
<proteinExistence type="predicted"/>
<gene>
    <name evidence="4" type="ORF">ACFPK0_07530</name>
</gene>
<dbReference type="InterPro" id="IPR036366">
    <property type="entry name" value="PGBDSf"/>
</dbReference>
<dbReference type="RefSeq" id="WP_377339491.1">
    <property type="nucleotide sequence ID" value="NZ_JALBWS010000014.1"/>
</dbReference>
<evidence type="ECO:0000259" key="3">
    <source>
        <dbReference type="Pfam" id="PF20410"/>
    </source>
</evidence>
<accession>A0ABW0JV91</accession>
<dbReference type="Pfam" id="PF01471">
    <property type="entry name" value="PG_binding_1"/>
    <property type="match status" value="1"/>
</dbReference>
<dbReference type="Gene3D" id="1.10.101.10">
    <property type="entry name" value="PGBD-like superfamily/PGBD"/>
    <property type="match status" value="1"/>
</dbReference>
<reference evidence="5" key="1">
    <citation type="journal article" date="2019" name="Int. J. Syst. Evol. Microbiol.">
        <title>The Global Catalogue of Microorganisms (GCM) 10K type strain sequencing project: providing services to taxonomists for standard genome sequencing and annotation.</title>
        <authorList>
            <consortium name="The Broad Institute Genomics Platform"/>
            <consortium name="The Broad Institute Genome Sequencing Center for Infectious Disease"/>
            <person name="Wu L."/>
            <person name="Ma J."/>
        </authorList>
    </citation>
    <scope>NUCLEOTIDE SEQUENCE [LARGE SCALE GENOMIC DNA]</scope>
    <source>
        <strain evidence="5">KACC 12822</strain>
    </source>
</reference>
<dbReference type="InterPro" id="IPR036365">
    <property type="entry name" value="PGBD-like_sf"/>
</dbReference>
<dbReference type="SUPFAM" id="SSF47090">
    <property type="entry name" value="PGBD-like"/>
    <property type="match status" value="1"/>
</dbReference>
<feature type="domain" description="Peptidoglycan binding-like" evidence="2">
    <location>
        <begin position="310"/>
        <end position="370"/>
    </location>
</feature>
<feature type="region of interest" description="Disordered" evidence="1">
    <location>
        <begin position="490"/>
        <end position="513"/>
    </location>
</feature>
<dbReference type="Proteomes" id="UP001596018">
    <property type="component" value="Unassembled WGS sequence"/>
</dbReference>
<evidence type="ECO:0000256" key="1">
    <source>
        <dbReference type="SAM" id="MobiDB-lite"/>
    </source>
</evidence>
<evidence type="ECO:0000259" key="2">
    <source>
        <dbReference type="Pfam" id="PF01471"/>
    </source>
</evidence>
<keyword evidence="5" id="KW-1185">Reference proteome</keyword>
<dbReference type="InterPro" id="IPR046519">
    <property type="entry name" value="X-Tfes_XVIPCD"/>
</dbReference>
<protein>
    <submittedName>
        <fullName evidence="4">XVIPCD domain-containing protein</fullName>
    </submittedName>
</protein>
<comment type="caution">
    <text evidence="4">The sequence shown here is derived from an EMBL/GenBank/DDBJ whole genome shotgun (WGS) entry which is preliminary data.</text>
</comment>
<name>A0ABW0JV91_9GAMM</name>
<evidence type="ECO:0000313" key="4">
    <source>
        <dbReference type="EMBL" id="MFC5439858.1"/>
    </source>
</evidence>
<dbReference type="Pfam" id="PF20410">
    <property type="entry name" value="X-Tfes_XVIPCD"/>
    <property type="match status" value="1"/>
</dbReference>
<dbReference type="InterPro" id="IPR002477">
    <property type="entry name" value="Peptidoglycan-bd-like"/>
</dbReference>
<evidence type="ECO:0000313" key="5">
    <source>
        <dbReference type="Proteomes" id="UP001596018"/>
    </source>
</evidence>
<organism evidence="4 5">
    <name type="scientific">Rhodanobacter ginsenosidimutans</name>
    <dbReference type="NCBI Taxonomy" id="490571"/>
    <lineage>
        <taxon>Bacteria</taxon>
        <taxon>Pseudomonadati</taxon>
        <taxon>Pseudomonadota</taxon>
        <taxon>Gammaproteobacteria</taxon>
        <taxon>Lysobacterales</taxon>
        <taxon>Rhodanobacteraceae</taxon>
        <taxon>Rhodanobacter</taxon>
    </lineage>
</organism>